<feature type="compositionally biased region" description="Basic and acidic residues" evidence="1">
    <location>
        <begin position="572"/>
        <end position="608"/>
    </location>
</feature>
<dbReference type="SMART" id="SM00240">
    <property type="entry name" value="FHA"/>
    <property type="match status" value="1"/>
</dbReference>
<keyword evidence="2" id="KW-1133">Transmembrane helix</keyword>
<dbReference type="CDD" id="cd22679">
    <property type="entry name" value="FHA_SLMAP"/>
    <property type="match status" value="1"/>
</dbReference>
<dbReference type="PANTHER" id="PTHR15715:SF46">
    <property type="entry name" value="TO VACUOLE TARGETING VPS64, PUTATIVE (AFU_ORTHOLOGUE AFUA_2G02420)-RELATED"/>
    <property type="match status" value="1"/>
</dbReference>
<dbReference type="Pfam" id="PF00498">
    <property type="entry name" value="FHA"/>
    <property type="match status" value="1"/>
</dbReference>
<keyword evidence="5" id="KW-1185">Reference proteome</keyword>
<organism evidence="4 5">
    <name type="scientific">Rasamsonia emersonii (strain ATCC 16479 / CBS 393.64 / IMI 116815)</name>
    <dbReference type="NCBI Taxonomy" id="1408163"/>
    <lineage>
        <taxon>Eukaryota</taxon>
        <taxon>Fungi</taxon>
        <taxon>Dikarya</taxon>
        <taxon>Ascomycota</taxon>
        <taxon>Pezizomycotina</taxon>
        <taxon>Eurotiomycetes</taxon>
        <taxon>Eurotiomycetidae</taxon>
        <taxon>Eurotiales</taxon>
        <taxon>Trichocomaceae</taxon>
        <taxon>Rasamsonia</taxon>
    </lineage>
</organism>
<dbReference type="PANTHER" id="PTHR15715">
    <property type="entry name" value="CENTROSOMAL PROTEIN OF 170 KDA"/>
    <property type="match status" value="1"/>
</dbReference>
<dbReference type="RefSeq" id="XP_013330151.1">
    <property type="nucleotide sequence ID" value="XM_013474697.1"/>
</dbReference>
<dbReference type="FunFam" id="2.60.200.20:FF:000127">
    <property type="entry name" value="Uncharacterized protein C3H7.13"/>
    <property type="match status" value="1"/>
</dbReference>
<dbReference type="Proteomes" id="UP000053958">
    <property type="component" value="Unassembled WGS sequence"/>
</dbReference>
<feature type="compositionally biased region" description="Low complexity" evidence="1">
    <location>
        <begin position="319"/>
        <end position="350"/>
    </location>
</feature>
<accession>A0A0F4YZ62</accession>
<name>A0A0F4YZ62_RASE3</name>
<feature type="compositionally biased region" description="Low complexity" evidence="1">
    <location>
        <begin position="110"/>
        <end position="133"/>
    </location>
</feature>
<feature type="transmembrane region" description="Helical" evidence="2">
    <location>
        <begin position="743"/>
        <end position="762"/>
    </location>
</feature>
<feature type="compositionally biased region" description="Low complexity" evidence="1">
    <location>
        <begin position="50"/>
        <end position="72"/>
    </location>
</feature>
<keyword evidence="2" id="KW-0812">Transmembrane</keyword>
<dbReference type="InterPro" id="IPR008984">
    <property type="entry name" value="SMAD_FHA_dom_sf"/>
</dbReference>
<proteinExistence type="predicted"/>
<dbReference type="Gene3D" id="2.60.200.20">
    <property type="match status" value="1"/>
</dbReference>
<dbReference type="EMBL" id="LASV01000098">
    <property type="protein sequence ID" value="KKA23539.1"/>
    <property type="molecule type" value="Genomic_DNA"/>
</dbReference>
<keyword evidence="2" id="KW-0472">Membrane</keyword>
<feature type="region of interest" description="Disordered" evidence="1">
    <location>
        <begin position="525"/>
        <end position="608"/>
    </location>
</feature>
<dbReference type="STRING" id="1408163.A0A0F4YZ62"/>
<sequence length="768" mass="83535">MTAVASPPSVQSGPRLGWYAAGKGGQAALTSMNADDVSRMFMPRKGVQRSNSSSSLASSTSTSFTSTVSHHSNAGQSANGDSTTWSSKKKPGRGLWPSSKSEPVSGVTNARSQAVSASTSSSGGPTASSAMSAIHQPSPIVPSHMGQSAQQNCIRSGGGIPSNDPPAILTLVPLNGTFEKKQITVPYFPEVLRIGRQTNAKTVPTPVNGYFDSKVLSRQHAEVWADRSGKIWIRDVKSSNGTFVNGQRLSPENRDSEPHELRENDTLELGIDIVSEDQKSIVHHKVSAKVEYAGIYGASPNILDLNFGDIDPTSGGGLLPSPLSQPLSHLRGRSSSSSSNRSAQSAAGNQMNALHQQRQMNYWHAPITIEQIVKRLASEMKQAKQQSQDLRQTDEFLHSLISQDTSEKEKPSSKISGSENNPSRQVNGRPKMPRVDPISRFSDPPAPPPQQPLPEKPDAPRRQSQEAPNAPLKRSDTEKPTKVGTANSPVSRESSQILSLIEALSSAKKELDAQGARVKELEDLLRQERSARESAEERARKLEEHTAKDAKDAKDGQRSKVEAAFEPPPVDQADKIVAEEPKAEKVSEVNDVKEPVETAQSEVKDEKTSFLEAHSQQLQQRLDSMVIELAEMKQQVEIFKQRAEKAEEETVEVRKSLSEMIETLRREREAAQAAVTKSNDDLSQDSHEPSTSEKEVTSSDGSDSVVQSQHGVNPANIKELENTATALATKRRRHHLLEQSTPYASMLGVVLLGVGLMAYLNGWQKIDK</sequence>
<evidence type="ECO:0000259" key="3">
    <source>
        <dbReference type="PROSITE" id="PS50006"/>
    </source>
</evidence>
<feature type="compositionally biased region" description="Polar residues" evidence="1">
    <location>
        <begin position="484"/>
        <end position="497"/>
    </location>
</feature>
<feature type="region of interest" description="Disordered" evidence="1">
    <location>
        <begin position="401"/>
        <end position="497"/>
    </location>
</feature>
<feature type="region of interest" description="Disordered" evidence="1">
    <location>
        <begin position="668"/>
        <end position="717"/>
    </location>
</feature>
<feature type="domain" description="FHA" evidence="3">
    <location>
        <begin position="192"/>
        <end position="249"/>
    </location>
</feature>
<reference evidence="4 5" key="1">
    <citation type="submission" date="2015-04" db="EMBL/GenBank/DDBJ databases">
        <authorList>
            <person name="Heijne W.H."/>
            <person name="Fedorova N.D."/>
            <person name="Nierman W.C."/>
            <person name="Vollebregt A.W."/>
            <person name="Zhao Z."/>
            <person name="Wu L."/>
            <person name="Kumar M."/>
            <person name="Stam H."/>
            <person name="van den Berg M.A."/>
            <person name="Pel H.J."/>
        </authorList>
    </citation>
    <scope>NUCLEOTIDE SEQUENCE [LARGE SCALE GENOMIC DNA]</scope>
    <source>
        <strain evidence="4 5">CBS 393.64</strain>
    </source>
</reference>
<feature type="region of interest" description="Disordered" evidence="1">
    <location>
        <begin position="1"/>
        <end position="21"/>
    </location>
</feature>
<dbReference type="GeneID" id="25314787"/>
<evidence type="ECO:0000256" key="2">
    <source>
        <dbReference type="SAM" id="Phobius"/>
    </source>
</evidence>
<dbReference type="PROSITE" id="PS50006">
    <property type="entry name" value="FHA_DOMAIN"/>
    <property type="match status" value="1"/>
</dbReference>
<gene>
    <name evidence="4" type="ORF">T310_2436</name>
</gene>
<feature type="compositionally biased region" description="Basic and acidic residues" evidence="1">
    <location>
        <begin position="678"/>
        <end position="697"/>
    </location>
</feature>
<feature type="region of interest" description="Disordered" evidence="1">
    <location>
        <begin position="316"/>
        <end position="351"/>
    </location>
</feature>
<dbReference type="SUPFAM" id="SSF49879">
    <property type="entry name" value="SMAD/FHA domain"/>
    <property type="match status" value="1"/>
</dbReference>
<evidence type="ECO:0000313" key="4">
    <source>
        <dbReference type="EMBL" id="KKA23539.1"/>
    </source>
</evidence>
<feature type="compositionally biased region" description="Polar residues" evidence="1">
    <location>
        <begin position="73"/>
        <end position="86"/>
    </location>
</feature>
<dbReference type="InterPro" id="IPR000253">
    <property type="entry name" value="FHA_dom"/>
</dbReference>
<dbReference type="InterPro" id="IPR051176">
    <property type="entry name" value="Cent_Immune-Sig_Mod"/>
</dbReference>
<dbReference type="GO" id="GO:0005737">
    <property type="term" value="C:cytoplasm"/>
    <property type="evidence" value="ECO:0007669"/>
    <property type="project" value="TreeGrafter"/>
</dbReference>
<dbReference type="OrthoDB" id="687730at2759"/>
<feature type="compositionally biased region" description="Basic and acidic residues" evidence="1">
    <location>
        <begin position="455"/>
        <end position="464"/>
    </location>
</feature>
<evidence type="ECO:0000313" key="5">
    <source>
        <dbReference type="Proteomes" id="UP000053958"/>
    </source>
</evidence>
<feature type="compositionally biased region" description="Polar residues" evidence="1">
    <location>
        <begin position="413"/>
        <end position="426"/>
    </location>
</feature>
<dbReference type="AlphaFoldDB" id="A0A0F4YZ62"/>
<comment type="caution">
    <text evidence="4">The sequence shown here is derived from an EMBL/GenBank/DDBJ whole genome shotgun (WGS) entry which is preliminary data.</text>
</comment>
<evidence type="ECO:0000256" key="1">
    <source>
        <dbReference type="SAM" id="MobiDB-lite"/>
    </source>
</evidence>
<feature type="region of interest" description="Disordered" evidence="1">
    <location>
        <begin position="40"/>
        <end position="145"/>
    </location>
</feature>
<feature type="compositionally biased region" description="Low complexity" evidence="1">
    <location>
        <begin position="698"/>
        <end position="709"/>
    </location>
</feature>
<feature type="compositionally biased region" description="Polar residues" evidence="1">
    <location>
        <begin position="98"/>
        <end position="109"/>
    </location>
</feature>
<feature type="compositionally biased region" description="Pro residues" evidence="1">
    <location>
        <begin position="444"/>
        <end position="454"/>
    </location>
</feature>
<protein>
    <submittedName>
        <fullName evidence="4">Cytoplasm to vacuole targeting Vps64</fullName>
    </submittedName>
</protein>
<feature type="compositionally biased region" description="Basic and acidic residues" evidence="1">
    <location>
        <begin position="525"/>
        <end position="563"/>
    </location>
</feature>